<keyword evidence="3" id="KW-1185">Reference proteome</keyword>
<gene>
    <name evidence="2" type="ORF">RchiOBHm_Chr1g0329121</name>
</gene>
<dbReference type="STRING" id="74649.A0A2P6SAZ1"/>
<dbReference type="GO" id="GO:0003723">
    <property type="term" value="F:RNA binding"/>
    <property type="evidence" value="ECO:0007669"/>
    <property type="project" value="InterPro"/>
</dbReference>
<dbReference type="Gene3D" id="1.25.40.10">
    <property type="entry name" value="Tetratricopeptide repeat domain"/>
    <property type="match status" value="1"/>
</dbReference>
<dbReference type="PANTHER" id="PTHR47926">
    <property type="entry name" value="PENTATRICOPEPTIDE REPEAT-CONTAINING PROTEIN"/>
    <property type="match status" value="1"/>
</dbReference>
<evidence type="ECO:0000313" key="2">
    <source>
        <dbReference type="EMBL" id="PRQ55847.1"/>
    </source>
</evidence>
<protein>
    <submittedName>
        <fullName evidence="2">Putative pentatricopeptide</fullName>
    </submittedName>
</protein>
<keyword evidence="1" id="KW-0677">Repeat</keyword>
<dbReference type="GO" id="GO:0009451">
    <property type="term" value="P:RNA modification"/>
    <property type="evidence" value="ECO:0007669"/>
    <property type="project" value="InterPro"/>
</dbReference>
<proteinExistence type="predicted"/>
<sequence length="71" mass="7749">MALEGNGERALELFDDILNQGVKPDEVVFVAVLTACSNVGLLEHGRNISCQCSWSMAFSLILFITVAQSIY</sequence>
<dbReference type="Proteomes" id="UP000238479">
    <property type="component" value="Chromosome 1"/>
</dbReference>
<evidence type="ECO:0000313" key="3">
    <source>
        <dbReference type="Proteomes" id="UP000238479"/>
    </source>
</evidence>
<dbReference type="Gramene" id="PRQ55847">
    <property type="protein sequence ID" value="PRQ55847"/>
    <property type="gene ID" value="RchiOBHm_Chr1g0329121"/>
</dbReference>
<evidence type="ECO:0000256" key="1">
    <source>
        <dbReference type="ARBA" id="ARBA00022737"/>
    </source>
</evidence>
<accession>A0A2P6SAZ1</accession>
<dbReference type="AlphaFoldDB" id="A0A2P6SAZ1"/>
<organism evidence="2 3">
    <name type="scientific">Rosa chinensis</name>
    <name type="common">China rose</name>
    <dbReference type="NCBI Taxonomy" id="74649"/>
    <lineage>
        <taxon>Eukaryota</taxon>
        <taxon>Viridiplantae</taxon>
        <taxon>Streptophyta</taxon>
        <taxon>Embryophyta</taxon>
        <taxon>Tracheophyta</taxon>
        <taxon>Spermatophyta</taxon>
        <taxon>Magnoliopsida</taxon>
        <taxon>eudicotyledons</taxon>
        <taxon>Gunneridae</taxon>
        <taxon>Pentapetalae</taxon>
        <taxon>rosids</taxon>
        <taxon>fabids</taxon>
        <taxon>Rosales</taxon>
        <taxon>Rosaceae</taxon>
        <taxon>Rosoideae</taxon>
        <taxon>Rosoideae incertae sedis</taxon>
        <taxon>Rosa</taxon>
    </lineage>
</organism>
<reference evidence="2 3" key="1">
    <citation type="journal article" date="2018" name="Nat. Genet.">
        <title>The Rosa genome provides new insights in the design of modern roses.</title>
        <authorList>
            <person name="Bendahmane M."/>
        </authorList>
    </citation>
    <scope>NUCLEOTIDE SEQUENCE [LARGE SCALE GENOMIC DNA]</scope>
    <source>
        <strain evidence="3">cv. Old Blush</strain>
    </source>
</reference>
<dbReference type="InterPro" id="IPR046960">
    <property type="entry name" value="PPR_At4g14850-like_plant"/>
</dbReference>
<dbReference type="EMBL" id="PDCK01000039">
    <property type="protein sequence ID" value="PRQ55847.1"/>
    <property type="molecule type" value="Genomic_DNA"/>
</dbReference>
<name>A0A2P6SAZ1_ROSCH</name>
<dbReference type="NCBIfam" id="TIGR00756">
    <property type="entry name" value="PPR"/>
    <property type="match status" value="1"/>
</dbReference>
<dbReference type="InterPro" id="IPR002885">
    <property type="entry name" value="PPR_rpt"/>
</dbReference>
<comment type="caution">
    <text evidence="2">The sequence shown here is derived from an EMBL/GenBank/DDBJ whole genome shotgun (WGS) entry which is preliminary data.</text>
</comment>
<dbReference type="InterPro" id="IPR011990">
    <property type="entry name" value="TPR-like_helical_dom_sf"/>
</dbReference>